<dbReference type="PANTHER" id="PTHR34387:SF1">
    <property type="entry name" value="PERIPLASMIC IMMUNOGENIC PROTEIN"/>
    <property type="match status" value="1"/>
</dbReference>
<dbReference type="Gene3D" id="3.30.110.170">
    <property type="entry name" value="Protein of unknown function (DUF541), domain 1"/>
    <property type="match status" value="1"/>
</dbReference>
<dbReference type="STRING" id="1470563.SAMN05444000_108116"/>
<dbReference type="Proteomes" id="UP000183982">
    <property type="component" value="Unassembled WGS sequence"/>
</dbReference>
<dbReference type="InterPro" id="IPR052022">
    <property type="entry name" value="26kDa_periplasmic_antigen"/>
</dbReference>
<feature type="signal peptide" evidence="1">
    <location>
        <begin position="1"/>
        <end position="21"/>
    </location>
</feature>
<evidence type="ECO:0000256" key="1">
    <source>
        <dbReference type="SAM" id="SignalP"/>
    </source>
</evidence>
<accession>A0A1M6J610</accession>
<name>A0A1M6J610_9RHOB</name>
<gene>
    <name evidence="2" type="ORF">SAMN05444000_108116</name>
</gene>
<keyword evidence="3" id="KW-1185">Reference proteome</keyword>
<dbReference type="GO" id="GO:0006974">
    <property type="term" value="P:DNA damage response"/>
    <property type="evidence" value="ECO:0007669"/>
    <property type="project" value="TreeGrafter"/>
</dbReference>
<dbReference type="OrthoDB" id="9813144at2"/>
<dbReference type="InterPro" id="IPR007497">
    <property type="entry name" value="SIMPL/DUF541"/>
</dbReference>
<dbReference type="RefSeq" id="WP_073251779.1">
    <property type="nucleotide sequence ID" value="NZ_FQZQ01000008.1"/>
</dbReference>
<dbReference type="Gene3D" id="3.30.70.2970">
    <property type="entry name" value="Protein of unknown function (DUF541), domain 2"/>
    <property type="match status" value="1"/>
</dbReference>
<sequence length="227" mass="23925">MRIARLWMLVVALASPVGAMAGEITVTGYGRVDRVPDMATITLGVTHQADNAREAVSNVAQTSGAVLTTLREMGIDARDMRTSDLSLQPVWQHSSSSVHPPKVTGYSASNRVSVRVRDLEILGDILGRVTTDGANLFQGLTFGLQDAKPAQDEARRTAVADAKARATLYAEAAGVSLGSVISLSEAGVSAPRPMMMREALASDMAMPVAEGELSLSATVTLVFEIAE</sequence>
<dbReference type="AlphaFoldDB" id="A0A1M6J610"/>
<dbReference type="EMBL" id="FQZQ01000008">
    <property type="protein sequence ID" value="SHJ42077.1"/>
    <property type="molecule type" value="Genomic_DNA"/>
</dbReference>
<reference evidence="3" key="1">
    <citation type="submission" date="2016-11" db="EMBL/GenBank/DDBJ databases">
        <authorList>
            <person name="Varghese N."/>
            <person name="Submissions S."/>
        </authorList>
    </citation>
    <scope>NUCLEOTIDE SEQUENCE [LARGE SCALE GENOMIC DNA]</scope>
    <source>
        <strain evidence="3">DSM 100564</strain>
    </source>
</reference>
<protein>
    <recommendedName>
        <fullName evidence="4">26 kDa periplasmic immunogenic protein</fullName>
    </recommendedName>
</protein>
<keyword evidence="1" id="KW-0732">Signal</keyword>
<evidence type="ECO:0000313" key="3">
    <source>
        <dbReference type="Proteomes" id="UP000183982"/>
    </source>
</evidence>
<evidence type="ECO:0000313" key="2">
    <source>
        <dbReference type="EMBL" id="SHJ42077.1"/>
    </source>
</evidence>
<dbReference type="Pfam" id="PF04402">
    <property type="entry name" value="SIMPL"/>
    <property type="match status" value="1"/>
</dbReference>
<dbReference type="PANTHER" id="PTHR34387">
    <property type="entry name" value="SLR1258 PROTEIN"/>
    <property type="match status" value="1"/>
</dbReference>
<proteinExistence type="predicted"/>
<evidence type="ECO:0008006" key="4">
    <source>
        <dbReference type="Google" id="ProtNLM"/>
    </source>
</evidence>
<organism evidence="2 3">
    <name type="scientific">Shimia gijangensis</name>
    <dbReference type="NCBI Taxonomy" id="1470563"/>
    <lineage>
        <taxon>Bacteria</taxon>
        <taxon>Pseudomonadati</taxon>
        <taxon>Pseudomonadota</taxon>
        <taxon>Alphaproteobacteria</taxon>
        <taxon>Rhodobacterales</taxon>
        <taxon>Roseobacteraceae</taxon>
    </lineage>
</organism>
<feature type="chain" id="PRO_5012364443" description="26 kDa periplasmic immunogenic protein" evidence="1">
    <location>
        <begin position="22"/>
        <end position="227"/>
    </location>
</feature>